<dbReference type="EMBL" id="JAWLKB010000032">
    <property type="protein sequence ID" value="MDV6271134.1"/>
    <property type="molecule type" value="Genomic_DNA"/>
</dbReference>
<organism evidence="1 2">
    <name type="scientific">Rhodococcus globerulus</name>
    <dbReference type="NCBI Taxonomy" id="33008"/>
    <lineage>
        <taxon>Bacteria</taxon>
        <taxon>Bacillati</taxon>
        <taxon>Actinomycetota</taxon>
        <taxon>Actinomycetes</taxon>
        <taxon>Mycobacteriales</taxon>
        <taxon>Nocardiaceae</taxon>
        <taxon>Rhodococcus</taxon>
    </lineage>
</organism>
<comment type="caution">
    <text evidence="1">The sequence shown here is derived from an EMBL/GenBank/DDBJ whole genome shotgun (WGS) entry which is preliminary data.</text>
</comment>
<evidence type="ECO:0000313" key="2">
    <source>
        <dbReference type="Proteomes" id="UP001185927"/>
    </source>
</evidence>
<gene>
    <name evidence="1" type="ORF">R3Q16_31390</name>
</gene>
<sequence length="58" mass="6647">MYYIRLEQGLDRHPSSDVISGLAHALQLNYEAAEYLLKRCRSYEPAHRIGPRMASAAR</sequence>
<dbReference type="RefSeq" id="WP_317545617.1">
    <property type="nucleotide sequence ID" value="NZ_JAWLKB010000032.1"/>
</dbReference>
<accession>A0ABU4C4A7</accession>
<dbReference type="Proteomes" id="UP001185927">
    <property type="component" value="Unassembled WGS sequence"/>
</dbReference>
<proteinExistence type="predicted"/>
<reference evidence="1 2" key="1">
    <citation type="submission" date="2023-10" db="EMBL/GenBank/DDBJ databases">
        <title>Development of a sustainable strategy for remediation of hydrocarbon-contaminated territories based on the waste exchange concept.</title>
        <authorList>
            <person name="Krivoruchko A."/>
        </authorList>
    </citation>
    <scope>NUCLEOTIDE SEQUENCE [LARGE SCALE GENOMIC DNA]</scope>
    <source>
        <strain evidence="1 2">IEGM 1203</strain>
    </source>
</reference>
<evidence type="ECO:0000313" key="1">
    <source>
        <dbReference type="EMBL" id="MDV6271134.1"/>
    </source>
</evidence>
<keyword evidence="2" id="KW-1185">Reference proteome</keyword>
<evidence type="ECO:0008006" key="3">
    <source>
        <dbReference type="Google" id="ProtNLM"/>
    </source>
</evidence>
<protein>
    <recommendedName>
        <fullName evidence="3">XRE family transcriptional regulator</fullName>
    </recommendedName>
</protein>
<name>A0ABU4C4A7_RHOGO</name>